<dbReference type="AlphaFoldDB" id="A0A2I0J057"/>
<feature type="region of interest" description="Disordered" evidence="1">
    <location>
        <begin position="47"/>
        <end position="78"/>
    </location>
</feature>
<dbReference type="STRING" id="22663.A0A2I0J057"/>
<protein>
    <submittedName>
        <fullName evidence="3">Uncharacterized protein</fullName>
    </submittedName>
</protein>
<keyword evidence="2" id="KW-1133">Transmembrane helix</keyword>
<gene>
    <name evidence="3" type="ORF">CRG98_029966</name>
</gene>
<dbReference type="Proteomes" id="UP000233551">
    <property type="component" value="Unassembled WGS sequence"/>
</dbReference>
<reference evidence="3 4" key="1">
    <citation type="submission" date="2017-11" db="EMBL/GenBank/DDBJ databases">
        <title>De-novo sequencing of pomegranate (Punica granatum L.) genome.</title>
        <authorList>
            <person name="Akparov Z."/>
            <person name="Amiraslanov A."/>
            <person name="Hajiyeva S."/>
            <person name="Abbasov M."/>
            <person name="Kaur K."/>
            <person name="Hamwieh A."/>
            <person name="Solovyev V."/>
            <person name="Salamov A."/>
            <person name="Braich B."/>
            <person name="Kosarev P."/>
            <person name="Mahmoud A."/>
            <person name="Hajiyev E."/>
            <person name="Babayeva S."/>
            <person name="Izzatullayeva V."/>
            <person name="Mammadov A."/>
            <person name="Mammadov A."/>
            <person name="Sharifova S."/>
            <person name="Ojaghi J."/>
            <person name="Eynullazada K."/>
            <person name="Bayramov B."/>
            <person name="Abdulazimova A."/>
            <person name="Shahmuradov I."/>
        </authorList>
    </citation>
    <scope>NUCLEOTIDE SEQUENCE [LARGE SCALE GENOMIC DNA]</scope>
    <source>
        <strain evidence="4">cv. AG2017</strain>
        <tissue evidence="3">Leaf</tissue>
    </source>
</reference>
<comment type="caution">
    <text evidence="3">The sequence shown here is derived from an EMBL/GenBank/DDBJ whole genome shotgun (WGS) entry which is preliminary data.</text>
</comment>
<keyword evidence="2" id="KW-0812">Transmembrane</keyword>
<dbReference type="PANTHER" id="PTHR45657:SF5">
    <property type="entry name" value="PHOSPHATIDYLINOSITOL_PHOSPHATIDYLCHOLINE TRANSFER PROTEIN SFH6"/>
    <property type="match status" value="1"/>
</dbReference>
<organism evidence="3 4">
    <name type="scientific">Punica granatum</name>
    <name type="common">Pomegranate</name>
    <dbReference type="NCBI Taxonomy" id="22663"/>
    <lineage>
        <taxon>Eukaryota</taxon>
        <taxon>Viridiplantae</taxon>
        <taxon>Streptophyta</taxon>
        <taxon>Embryophyta</taxon>
        <taxon>Tracheophyta</taxon>
        <taxon>Spermatophyta</taxon>
        <taxon>Magnoliopsida</taxon>
        <taxon>eudicotyledons</taxon>
        <taxon>Gunneridae</taxon>
        <taxon>Pentapetalae</taxon>
        <taxon>rosids</taxon>
        <taxon>malvids</taxon>
        <taxon>Myrtales</taxon>
        <taxon>Lythraceae</taxon>
        <taxon>Punica</taxon>
    </lineage>
</organism>
<accession>A0A2I0J057</accession>
<name>A0A2I0J057_PUNGR</name>
<dbReference type="InterPro" id="IPR051026">
    <property type="entry name" value="PI/PC_transfer"/>
</dbReference>
<feature type="transmembrane region" description="Helical" evidence="2">
    <location>
        <begin position="18"/>
        <end position="37"/>
    </location>
</feature>
<evidence type="ECO:0000256" key="1">
    <source>
        <dbReference type="SAM" id="MobiDB-lite"/>
    </source>
</evidence>
<evidence type="ECO:0000313" key="4">
    <source>
        <dbReference type="Proteomes" id="UP000233551"/>
    </source>
</evidence>
<feature type="non-terminal residue" evidence="3">
    <location>
        <position position="1"/>
    </location>
</feature>
<keyword evidence="4" id="KW-1185">Reference proteome</keyword>
<evidence type="ECO:0000313" key="3">
    <source>
        <dbReference type="EMBL" id="PKI49629.1"/>
    </source>
</evidence>
<dbReference type="EMBL" id="PGOL01002219">
    <property type="protein sequence ID" value="PKI49629.1"/>
    <property type="molecule type" value="Genomic_DNA"/>
</dbReference>
<dbReference type="PANTHER" id="PTHR45657">
    <property type="entry name" value="CRAL-TRIO DOMAIN-CONTAINING PROTEIN YKL091C-RELATED"/>
    <property type="match status" value="1"/>
</dbReference>
<keyword evidence="2" id="KW-0472">Membrane</keyword>
<evidence type="ECO:0000256" key="2">
    <source>
        <dbReference type="SAM" id="Phobius"/>
    </source>
</evidence>
<proteinExistence type="predicted"/>
<sequence length="166" mass="18387">TSASPAEAASPSGIPARVWAMILAFFIHITTLMHLVVSRVTRKLLPSNTSGSNASDIPDPNMVGPREEIHRPPSPAPSFSKMDLLSSVWKRLGEVEDKVEMLQAKPHEMPYQKEELLNAAICRVDALEAELISTKKALYEALMKQEDLLAYIDSQSEAKLQKTSCW</sequence>